<keyword evidence="4" id="KW-1185">Reference proteome</keyword>
<keyword evidence="2" id="KW-0349">Heme</keyword>
<feature type="binding site" description="axial binding residue" evidence="2">
    <location>
        <position position="417"/>
    </location>
    <ligand>
        <name>heme</name>
        <dbReference type="ChEBI" id="CHEBI:30413"/>
    </ligand>
    <ligandPart>
        <name>Fe</name>
        <dbReference type="ChEBI" id="CHEBI:18248"/>
    </ligandPart>
</feature>
<keyword evidence="2" id="KW-0479">Metal-binding</keyword>
<dbReference type="GO" id="GO:0020037">
    <property type="term" value="F:heme binding"/>
    <property type="evidence" value="ECO:0007669"/>
    <property type="project" value="InterPro"/>
</dbReference>
<dbReference type="InterPro" id="IPR002401">
    <property type="entry name" value="Cyt_P450_E_grp-I"/>
</dbReference>
<evidence type="ECO:0000256" key="2">
    <source>
        <dbReference type="PIRSR" id="PIRSR602401-1"/>
    </source>
</evidence>
<dbReference type="GO" id="GO:0016020">
    <property type="term" value="C:membrane"/>
    <property type="evidence" value="ECO:0007669"/>
    <property type="project" value="TreeGrafter"/>
</dbReference>
<dbReference type="PRINTS" id="PR00463">
    <property type="entry name" value="EP450I"/>
</dbReference>
<proteinExistence type="inferred from homology"/>
<comment type="cofactor">
    <cofactor evidence="2">
        <name>heme</name>
        <dbReference type="ChEBI" id="CHEBI:30413"/>
    </cofactor>
</comment>
<dbReference type="AlphaFoldDB" id="A0AAV4CWI8"/>
<dbReference type="Pfam" id="PF00067">
    <property type="entry name" value="p450"/>
    <property type="match status" value="1"/>
</dbReference>
<evidence type="ECO:0000313" key="3">
    <source>
        <dbReference type="EMBL" id="GFO36249.1"/>
    </source>
</evidence>
<dbReference type="PANTHER" id="PTHR24280:SF4">
    <property type="entry name" value="CYTOCHROME P450 20A1"/>
    <property type="match status" value="1"/>
</dbReference>
<dbReference type="InterPro" id="IPR052666">
    <property type="entry name" value="CYP450_20A1-like"/>
</dbReference>
<reference evidence="3 4" key="1">
    <citation type="journal article" date="2021" name="Elife">
        <title>Chloroplast acquisition without the gene transfer in kleptoplastic sea slugs, Plakobranchus ocellatus.</title>
        <authorList>
            <person name="Maeda T."/>
            <person name="Takahashi S."/>
            <person name="Yoshida T."/>
            <person name="Shimamura S."/>
            <person name="Takaki Y."/>
            <person name="Nagai Y."/>
            <person name="Toyoda A."/>
            <person name="Suzuki Y."/>
            <person name="Arimoto A."/>
            <person name="Ishii H."/>
            <person name="Satoh N."/>
            <person name="Nishiyama T."/>
            <person name="Hasebe M."/>
            <person name="Maruyama T."/>
            <person name="Minagawa J."/>
            <person name="Obokata J."/>
            <person name="Shigenobu S."/>
        </authorList>
    </citation>
    <scope>NUCLEOTIDE SEQUENCE [LARGE SCALE GENOMIC DNA]</scope>
</reference>
<dbReference type="EMBL" id="BLXT01007044">
    <property type="protein sequence ID" value="GFO36249.1"/>
    <property type="molecule type" value="Genomic_DNA"/>
</dbReference>
<dbReference type="InterPro" id="IPR036396">
    <property type="entry name" value="Cyt_P450_sf"/>
</dbReference>
<keyword evidence="2" id="KW-0408">Iron</keyword>
<dbReference type="GO" id="GO:0005506">
    <property type="term" value="F:iron ion binding"/>
    <property type="evidence" value="ECO:0007669"/>
    <property type="project" value="InterPro"/>
</dbReference>
<accession>A0AAV4CWI8</accession>
<evidence type="ECO:0000313" key="4">
    <source>
        <dbReference type="Proteomes" id="UP000735302"/>
    </source>
</evidence>
<dbReference type="SUPFAM" id="SSF48264">
    <property type="entry name" value="Cytochrome P450"/>
    <property type="match status" value="1"/>
</dbReference>
<dbReference type="GO" id="GO:0016705">
    <property type="term" value="F:oxidoreductase activity, acting on paired donors, with incorporation or reduction of molecular oxygen"/>
    <property type="evidence" value="ECO:0007669"/>
    <property type="project" value="InterPro"/>
</dbReference>
<dbReference type="Gene3D" id="1.10.630.10">
    <property type="entry name" value="Cytochrome P450"/>
    <property type="match status" value="1"/>
</dbReference>
<dbReference type="GO" id="GO:0004497">
    <property type="term" value="F:monooxygenase activity"/>
    <property type="evidence" value="ECO:0007669"/>
    <property type="project" value="InterPro"/>
</dbReference>
<protein>
    <submittedName>
        <fullName evidence="3">Cytochrome p450 20a1-like</fullName>
    </submittedName>
</protein>
<evidence type="ECO:0000256" key="1">
    <source>
        <dbReference type="ARBA" id="ARBA00010617"/>
    </source>
</evidence>
<name>A0AAV4CWI8_9GAST</name>
<dbReference type="Proteomes" id="UP000735302">
    <property type="component" value="Unassembled WGS sequence"/>
</dbReference>
<gene>
    <name evidence="3" type="ORF">PoB_006275400</name>
</gene>
<comment type="caution">
    <text evidence="3">The sequence shown here is derived from an EMBL/GenBank/DDBJ whole genome shotgun (WGS) entry which is preliminary data.</text>
</comment>
<dbReference type="PANTHER" id="PTHR24280">
    <property type="entry name" value="CYTOCHROME P450 20A1"/>
    <property type="match status" value="1"/>
</dbReference>
<dbReference type="InterPro" id="IPR001128">
    <property type="entry name" value="Cyt_P450"/>
</dbReference>
<comment type="similarity">
    <text evidence="1">Belongs to the cytochrome P450 family.</text>
</comment>
<sequence>MLDFAIFAVCCLSTLLIVIIWFNPSSKKVTTIPGMNPTSKEDGNISDIGRAGSLHEFLLDLHERYGPIAGFWFGQIYTVSIASPELFKTHSNVFDKPASLFSVFEPLIGSASLQYLNGADGRSRRKHYDRAFGHDRLSAYYDMFQRAADVLVKNWSSKNEQDHIPLSEDIFIFAIRAALLTVLGEYFYNEELLLSFRNAYEKAWGEMEHRLIDPTIPSKDTQRMKQFDEAVNYMIETVRKVVQHRKESAHQGQLVIDNIIEFSENEEAVNADCVTFLTGSFHTTLNLLTWCLYFLATHKDIQEKVYQEIMDILGEKDQVNKSNLSQLKYMRQVVDESLRCGVIAPWAARVQNFDSVLGGHKVPKNTPVIHALGVVLKDEKLWPLPNKFDPDRFNEENVKHRHPYAFQPFGFAGKRKCPAYKYAYIESQVMLATILRKFQIKMHGEQVVLPVYGLVTHPAEEIWVQLCGCAQGSDTNWTCLYGCETNLSLSTCSFFFLFEMLVCFDRSPEGVGGTVASESVLRSAGTLLSRFEPRHWRPGLTEGPKT</sequence>
<organism evidence="3 4">
    <name type="scientific">Plakobranchus ocellatus</name>
    <dbReference type="NCBI Taxonomy" id="259542"/>
    <lineage>
        <taxon>Eukaryota</taxon>
        <taxon>Metazoa</taxon>
        <taxon>Spiralia</taxon>
        <taxon>Lophotrochozoa</taxon>
        <taxon>Mollusca</taxon>
        <taxon>Gastropoda</taxon>
        <taxon>Heterobranchia</taxon>
        <taxon>Euthyneura</taxon>
        <taxon>Panpulmonata</taxon>
        <taxon>Sacoglossa</taxon>
        <taxon>Placobranchoidea</taxon>
        <taxon>Plakobranchidae</taxon>
        <taxon>Plakobranchus</taxon>
    </lineage>
</organism>